<evidence type="ECO:0000256" key="1">
    <source>
        <dbReference type="SAM" id="MobiDB-lite"/>
    </source>
</evidence>
<sequence length="147" mass="15868">MLATIGSVVNQQNPPTAALRILANGLSSTRLALYIDTLEPEYNPQPAPQLIYHKECNILIIIVFYLILFFFSICSNGTTTTTHKKTSYASSGTSNTGAVRSICRPTAQTNSSSSKVVSSSSPPVPSPAPIVEQQIQPQLQIPNNHLQ</sequence>
<dbReference type="Proteomes" id="UP000663856">
    <property type="component" value="Unassembled WGS sequence"/>
</dbReference>
<proteinExistence type="predicted"/>
<accession>A0A816PS13</accession>
<feature type="compositionally biased region" description="Low complexity" evidence="1">
    <location>
        <begin position="129"/>
        <end position="147"/>
    </location>
</feature>
<reference evidence="3" key="1">
    <citation type="submission" date="2021-02" db="EMBL/GenBank/DDBJ databases">
        <authorList>
            <person name="Nowell W R."/>
        </authorList>
    </citation>
    <scope>NUCLEOTIDE SEQUENCE</scope>
</reference>
<feature type="compositionally biased region" description="Polar residues" evidence="1">
    <location>
        <begin position="87"/>
        <end position="98"/>
    </location>
</feature>
<dbReference type="AlphaFoldDB" id="A0A816PS13"/>
<dbReference type="EMBL" id="CAJNRF010003545">
    <property type="protein sequence ID" value="CAF2051683.1"/>
    <property type="molecule type" value="Genomic_DNA"/>
</dbReference>
<protein>
    <submittedName>
        <fullName evidence="3">Uncharacterized protein</fullName>
    </submittedName>
</protein>
<comment type="caution">
    <text evidence="3">The sequence shown here is derived from an EMBL/GenBank/DDBJ whole genome shotgun (WGS) entry which is preliminary data.</text>
</comment>
<feature type="transmembrane region" description="Helical" evidence="2">
    <location>
        <begin position="56"/>
        <end position="73"/>
    </location>
</feature>
<name>A0A816PS13_9BILA</name>
<organism evidence="3 4">
    <name type="scientific">Rotaria magnacalcarata</name>
    <dbReference type="NCBI Taxonomy" id="392030"/>
    <lineage>
        <taxon>Eukaryota</taxon>
        <taxon>Metazoa</taxon>
        <taxon>Spiralia</taxon>
        <taxon>Gnathifera</taxon>
        <taxon>Rotifera</taxon>
        <taxon>Eurotatoria</taxon>
        <taxon>Bdelloidea</taxon>
        <taxon>Philodinida</taxon>
        <taxon>Philodinidae</taxon>
        <taxon>Rotaria</taxon>
    </lineage>
</organism>
<keyword evidence="2" id="KW-1133">Transmembrane helix</keyword>
<evidence type="ECO:0000256" key="2">
    <source>
        <dbReference type="SAM" id="Phobius"/>
    </source>
</evidence>
<gene>
    <name evidence="3" type="ORF">WKI299_LOCUS10255</name>
</gene>
<evidence type="ECO:0000313" key="3">
    <source>
        <dbReference type="EMBL" id="CAF2051683.1"/>
    </source>
</evidence>
<feature type="compositionally biased region" description="Low complexity" evidence="1">
    <location>
        <begin position="111"/>
        <end position="121"/>
    </location>
</feature>
<keyword evidence="2" id="KW-0472">Membrane</keyword>
<evidence type="ECO:0000313" key="4">
    <source>
        <dbReference type="Proteomes" id="UP000663856"/>
    </source>
</evidence>
<feature type="region of interest" description="Disordered" evidence="1">
    <location>
        <begin position="80"/>
        <end position="147"/>
    </location>
</feature>
<keyword evidence="2" id="KW-0812">Transmembrane</keyword>